<keyword evidence="2 7" id="KW-0813">Transport</keyword>
<evidence type="ECO:0000256" key="2">
    <source>
        <dbReference type="ARBA" id="ARBA00022448"/>
    </source>
</evidence>
<dbReference type="CDD" id="cd06261">
    <property type="entry name" value="TM_PBP2"/>
    <property type="match status" value="1"/>
</dbReference>
<organism evidence="9 10">
    <name type="scientific">Candidatus Nephthysia bennettiae</name>
    <dbReference type="NCBI Taxonomy" id="3127016"/>
    <lineage>
        <taxon>Bacteria</taxon>
        <taxon>Bacillati</taxon>
        <taxon>Candidatus Dormiibacterota</taxon>
        <taxon>Candidatus Dormibacteria</taxon>
        <taxon>Candidatus Dormibacterales</taxon>
        <taxon>Candidatus Dormibacteraceae</taxon>
        <taxon>Candidatus Nephthysia</taxon>
    </lineage>
</organism>
<evidence type="ECO:0000259" key="8">
    <source>
        <dbReference type="PROSITE" id="PS50928"/>
    </source>
</evidence>
<keyword evidence="4 7" id="KW-0812">Transmembrane</keyword>
<feature type="transmembrane region" description="Helical" evidence="7">
    <location>
        <begin position="136"/>
        <end position="155"/>
    </location>
</feature>
<sequence>MAEVFVQNRLAAIGICIVLFALAFCFVAPLVYRTDQIHTNLLEVNVPPRVDHVLGTDEVGYDELGRLMYGGQLSLEVGIAAAALATAIGAIWGTIAGYAGGLPDAVMMRLVDGMMSIPSLFFLMFVASLLPHGLNRVVLILVVAAFAWLGPARLVRGETLSLRVREYVHAARVMGATGPDIVLRHIAPNAIGTIVVAATFQVADAIVTVAALSYLGLGIPPPETDWGGMLAQGTTYTLAGFWWLILPPGTAIVLTVIAINFIGDALRDAFGVRLQRR</sequence>
<accession>A0A934K225</accession>
<evidence type="ECO:0000256" key="4">
    <source>
        <dbReference type="ARBA" id="ARBA00022692"/>
    </source>
</evidence>
<evidence type="ECO:0000313" key="9">
    <source>
        <dbReference type="EMBL" id="MBJ7600146.1"/>
    </source>
</evidence>
<dbReference type="PANTHER" id="PTHR43386">
    <property type="entry name" value="OLIGOPEPTIDE TRANSPORT SYSTEM PERMEASE PROTEIN APPC"/>
    <property type="match status" value="1"/>
</dbReference>
<feature type="transmembrane region" description="Helical" evidence="7">
    <location>
        <begin position="239"/>
        <end position="263"/>
    </location>
</feature>
<keyword evidence="3" id="KW-1003">Cell membrane</keyword>
<feature type="domain" description="ABC transmembrane type-1" evidence="8">
    <location>
        <begin position="71"/>
        <end position="263"/>
    </location>
</feature>
<comment type="subcellular location">
    <subcellularLocation>
        <location evidence="1 7">Cell membrane</location>
        <topology evidence="1 7">Multi-pass membrane protein</topology>
    </subcellularLocation>
</comment>
<proteinExistence type="inferred from homology"/>
<evidence type="ECO:0000256" key="3">
    <source>
        <dbReference type="ARBA" id="ARBA00022475"/>
    </source>
</evidence>
<dbReference type="Proteomes" id="UP000612893">
    <property type="component" value="Unassembled WGS sequence"/>
</dbReference>
<dbReference type="EMBL" id="JAEKNR010000188">
    <property type="protein sequence ID" value="MBJ7600146.1"/>
    <property type="molecule type" value="Genomic_DNA"/>
</dbReference>
<keyword evidence="6 7" id="KW-0472">Membrane</keyword>
<dbReference type="PANTHER" id="PTHR43386:SF1">
    <property type="entry name" value="D,D-DIPEPTIDE TRANSPORT SYSTEM PERMEASE PROTEIN DDPC-RELATED"/>
    <property type="match status" value="1"/>
</dbReference>
<dbReference type="Pfam" id="PF00528">
    <property type="entry name" value="BPD_transp_1"/>
    <property type="match status" value="1"/>
</dbReference>
<dbReference type="SUPFAM" id="SSF161098">
    <property type="entry name" value="MetI-like"/>
    <property type="match status" value="1"/>
</dbReference>
<dbReference type="RefSeq" id="WP_338203869.1">
    <property type="nucleotide sequence ID" value="NZ_JAEKNR010000188.1"/>
</dbReference>
<comment type="similarity">
    <text evidence="7">Belongs to the binding-protein-dependent transport system permease family.</text>
</comment>
<dbReference type="InterPro" id="IPR050366">
    <property type="entry name" value="BP-dependent_transpt_permease"/>
</dbReference>
<name>A0A934K225_9BACT</name>
<dbReference type="Pfam" id="PF12911">
    <property type="entry name" value="OppC_N"/>
    <property type="match status" value="1"/>
</dbReference>
<dbReference type="PROSITE" id="PS50928">
    <property type="entry name" value="ABC_TM1"/>
    <property type="match status" value="1"/>
</dbReference>
<dbReference type="GO" id="GO:0005886">
    <property type="term" value="C:plasma membrane"/>
    <property type="evidence" value="ECO:0007669"/>
    <property type="project" value="UniProtKB-SubCell"/>
</dbReference>
<dbReference type="InterPro" id="IPR035906">
    <property type="entry name" value="MetI-like_sf"/>
</dbReference>
<evidence type="ECO:0000256" key="7">
    <source>
        <dbReference type="RuleBase" id="RU363032"/>
    </source>
</evidence>
<dbReference type="Gene3D" id="1.10.3720.10">
    <property type="entry name" value="MetI-like"/>
    <property type="match status" value="1"/>
</dbReference>
<evidence type="ECO:0000313" key="10">
    <source>
        <dbReference type="Proteomes" id="UP000612893"/>
    </source>
</evidence>
<feature type="transmembrane region" description="Helical" evidence="7">
    <location>
        <begin position="12"/>
        <end position="32"/>
    </location>
</feature>
<reference evidence="9" key="1">
    <citation type="submission" date="2020-10" db="EMBL/GenBank/DDBJ databases">
        <title>Ca. Dormibacterota MAGs.</title>
        <authorList>
            <person name="Montgomery K."/>
        </authorList>
    </citation>
    <scope>NUCLEOTIDE SEQUENCE [LARGE SCALE GENOMIC DNA]</scope>
    <source>
        <strain evidence="9">SC8812_S17_10</strain>
    </source>
</reference>
<protein>
    <submittedName>
        <fullName evidence="9">ABC transporter permease</fullName>
    </submittedName>
</protein>
<dbReference type="InterPro" id="IPR025966">
    <property type="entry name" value="OppC_N"/>
</dbReference>
<comment type="caution">
    <text evidence="9">The sequence shown here is derived from an EMBL/GenBank/DDBJ whole genome shotgun (WGS) entry which is preliminary data.</text>
</comment>
<evidence type="ECO:0000256" key="5">
    <source>
        <dbReference type="ARBA" id="ARBA00022989"/>
    </source>
</evidence>
<gene>
    <name evidence="9" type="ORF">JF922_18990</name>
</gene>
<evidence type="ECO:0000256" key="1">
    <source>
        <dbReference type="ARBA" id="ARBA00004651"/>
    </source>
</evidence>
<dbReference type="InterPro" id="IPR000515">
    <property type="entry name" value="MetI-like"/>
</dbReference>
<keyword evidence="5 7" id="KW-1133">Transmembrane helix</keyword>
<feature type="transmembrane region" description="Helical" evidence="7">
    <location>
        <begin position="77"/>
        <end position="98"/>
    </location>
</feature>
<dbReference type="AlphaFoldDB" id="A0A934K225"/>
<evidence type="ECO:0000256" key="6">
    <source>
        <dbReference type="ARBA" id="ARBA00023136"/>
    </source>
</evidence>
<keyword evidence="10" id="KW-1185">Reference proteome</keyword>
<feature type="transmembrane region" description="Helical" evidence="7">
    <location>
        <begin position="110"/>
        <end position="130"/>
    </location>
</feature>